<dbReference type="InterPro" id="IPR020904">
    <property type="entry name" value="Sc_DH/Rdtase_CS"/>
</dbReference>
<proteinExistence type="inferred from homology"/>
<evidence type="ECO:0000256" key="1">
    <source>
        <dbReference type="ARBA" id="ARBA00006484"/>
    </source>
</evidence>
<protein>
    <submittedName>
        <fullName evidence="3">Short-chain dehydrogenase</fullName>
    </submittedName>
</protein>
<dbReference type="InterPro" id="IPR057326">
    <property type="entry name" value="KR_dom"/>
</dbReference>
<dbReference type="SMART" id="SM00822">
    <property type="entry name" value="PKS_KR"/>
    <property type="match status" value="1"/>
</dbReference>
<sequence>MQAIFDAAGDVIVITGGANGIGAELARRCAQAGATVVVCDVDEHAAAQLLAGEPRLRFCRLDVSDRDAVMRAMQSIEAEHGRIDGLVCAAAVQPRREVHATEPQAWQQALAINLDGVVWCYQAVVPGMIRRRRGSVVAFSSGLAHSGWPQAAAYASSKAALGAFVRSAAKEVAQHRVRVNLIAPGVIDTAQYRNANAGSDDAHWANTLGVGRAEDVVGPLMFLLSDAATMTASLLSRDHAYPASAPAAATKDTP</sequence>
<dbReference type="Gene3D" id="3.40.50.720">
    <property type="entry name" value="NAD(P)-binding Rossmann-like Domain"/>
    <property type="match status" value="1"/>
</dbReference>
<accession>A0A375EZ28</accession>
<dbReference type="PROSITE" id="PS00061">
    <property type="entry name" value="ADH_SHORT"/>
    <property type="match status" value="1"/>
</dbReference>
<feature type="domain" description="Ketoreductase" evidence="2">
    <location>
        <begin position="10"/>
        <end position="190"/>
    </location>
</feature>
<organism evidence="3 4">
    <name type="scientific">Cupriavidus taiwanensis</name>
    <dbReference type="NCBI Taxonomy" id="164546"/>
    <lineage>
        <taxon>Bacteria</taxon>
        <taxon>Pseudomonadati</taxon>
        <taxon>Pseudomonadota</taxon>
        <taxon>Betaproteobacteria</taxon>
        <taxon>Burkholderiales</taxon>
        <taxon>Burkholderiaceae</taxon>
        <taxon>Cupriavidus</taxon>
    </lineage>
</organism>
<comment type="similarity">
    <text evidence="1">Belongs to the short-chain dehydrogenases/reductases (SDR) family.</text>
</comment>
<dbReference type="EMBL" id="LT984813">
    <property type="protein sequence ID" value="SPD63298.1"/>
    <property type="molecule type" value="Genomic_DNA"/>
</dbReference>
<name>A0A375EZ28_9BURK</name>
<dbReference type="FunFam" id="3.40.50.720:FF:000084">
    <property type="entry name" value="Short-chain dehydrogenase reductase"/>
    <property type="match status" value="1"/>
</dbReference>
<evidence type="ECO:0000313" key="3">
    <source>
        <dbReference type="EMBL" id="SPD63298.1"/>
    </source>
</evidence>
<evidence type="ECO:0000313" key="4">
    <source>
        <dbReference type="Proteomes" id="UP000254259"/>
    </source>
</evidence>
<evidence type="ECO:0000259" key="2">
    <source>
        <dbReference type="SMART" id="SM00822"/>
    </source>
</evidence>
<dbReference type="InterPro" id="IPR036291">
    <property type="entry name" value="NAD(P)-bd_dom_sf"/>
</dbReference>
<dbReference type="InterPro" id="IPR002347">
    <property type="entry name" value="SDR_fam"/>
</dbReference>
<dbReference type="SUPFAM" id="SSF51735">
    <property type="entry name" value="NAD(P)-binding Rossmann-fold domains"/>
    <property type="match status" value="1"/>
</dbReference>
<dbReference type="RefSeq" id="WP_115679249.1">
    <property type="nucleotide sequence ID" value="NZ_JAQOLH010000064.1"/>
</dbReference>
<dbReference type="Proteomes" id="UP000254259">
    <property type="component" value="Chromosome CBM2636"/>
</dbReference>
<dbReference type="Pfam" id="PF00106">
    <property type="entry name" value="adh_short"/>
    <property type="match status" value="1"/>
</dbReference>
<dbReference type="PANTHER" id="PTHR42760">
    <property type="entry name" value="SHORT-CHAIN DEHYDROGENASES/REDUCTASES FAMILY MEMBER"/>
    <property type="match status" value="1"/>
</dbReference>
<dbReference type="PRINTS" id="PR00081">
    <property type="entry name" value="GDHRDH"/>
</dbReference>
<dbReference type="GO" id="GO:0016616">
    <property type="term" value="F:oxidoreductase activity, acting on the CH-OH group of donors, NAD or NADP as acceptor"/>
    <property type="evidence" value="ECO:0007669"/>
    <property type="project" value="UniProtKB-ARBA"/>
</dbReference>
<dbReference type="CDD" id="cd05233">
    <property type="entry name" value="SDR_c"/>
    <property type="match status" value="1"/>
</dbReference>
<gene>
    <name evidence="3" type="ORF">CBM2636_10314</name>
</gene>
<reference evidence="3 4" key="1">
    <citation type="submission" date="2018-01" db="EMBL/GenBank/DDBJ databases">
        <authorList>
            <person name="Clerissi C."/>
        </authorList>
    </citation>
    <scope>NUCLEOTIDE SEQUENCE [LARGE SCALE GENOMIC DNA]</scope>
    <source>
        <strain evidence="3">Cupriavidus taiwanensis SWF 66322</strain>
    </source>
</reference>
<dbReference type="AlphaFoldDB" id="A0A375EZ28"/>